<gene>
    <name evidence="1" type="ORF">CEXT_306291</name>
</gene>
<organism evidence="1 2">
    <name type="scientific">Caerostris extrusa</name>
    <name type="common">Bark spider</name>
    <name type="synonym">Caerostris bankana</name>
    <dbReference type="NCBI Taxonomy" id="172846"/>
    <lineage>
        <taxon>Eukaryota</taxon>
        <taxon>Metazoa</taxon>
        <taxon>Ecdysozoa</taxon>
        <taxon>Arthropoda</taxon>
        <taxon>Chelicerata</taxon>
        <taxon>Arachnida</taxon>
        <taxon>Araneae</taxon>
        <taxon>Araneomorphae</taxon>
        <taxon>Entelegynae</taxon>
        <taxon>Araneoidea</taxon>
        <taxon>Araneidae</taxon>
        <taxon>Caerostris</taxon>
    </lineage>
</organism>
<dbReference type="Proteomes" id="UP001054945">
    <property type="component" value="Unassembled WGS sequence"/>
</dbReference>
<name>A0AAV4T8Z3_CAEEX</name>
<evidence type="ECO:0000313" key="1">
    <source>
        <dbReference type="EMBL" id="GIY42179.1"/>
    </source>
</evidence>
<proteinExistence type="predicted"/>
<comment type="caution">
    <text evidence="1">The sequence shown here is derived from an EMBL/GenBank/DDBJ whole genome shotgun (WGS) entry which is preliminary data.</text>
</comment>
<accession>A0AAV4T8Z3</accession>
<dbReference type="AlphaFoldDB" id="A0AAV4T8Z3"/>
<keyword evidence="2" id="KW-1185">Reference proteome</keyword>
<evidence type="ECO:0000313" key="2">
    <source>
        <dbReference type="Proteomes" id="UP001054945"/>
    </source>
</evidence>
<protein>
    <submittedName>
        <fullName evidence="1">Uncharacterized protein</fullName>
    </submittedName>
</protein>
<reference evidence="1 2" key="1">
    <citation type="submission" date="2021-06" db="EMBL/GenBank/DDBJ databases">
        <title>Caerostris extrusa draft genome.</title>
        <authorList>
            <person name="Kono N."/>
            <person name="Arakawa K."/>
        </authorList>
    </citation>
    <scope>NUCLEOTIDE SEQUENCE [LARGE SCALE GENOMIC DNA]</scope>
</reference>
<sequence>MSDIPIEFQTTQIRVEEKCVVYNGKQSRSRTSYKSEEIRYSSNEQDLEEFVSASEDGSSSSETFFETEDFCDMPNLKCSEKENLQSYQLRGNPILNPSKNFANDSFVNNKTVHHRKSQTCPAAELKSGLFNFDEPLIIQYVDGQTNQAKEIFIYPMECYEELSNRKNNNREEILEKLVEKK</sequence>
<dbReference type="EMBL" id="BPLR01010811">
    <property type="protein sequence ID" value="GIY42179.1"/>
    <property type="molecule type" value="Genomic_DNA"/>
</dbReference>